<keyword evidence="5 8" id="KW-0822">Tryptophan biosynthesis</keyword>
<evidence type="ECO:0000256" key="6">
    <source>
        <dbReference type="ARBA" id="ARBA00023141"/>
    </source>
</evidence>
<dbReference type="Pfam" id="PF00218">
    <property type="entry name" value="IGPS"/>
    <property type="match status" value="1"/>
</dbReference>
<dbReference type="InterPro" id="IPR013798">
    <property type="entry name" value="Indole-3-glycerol_P_synth_dom"/>
</dbReference>
<dbReference type="PANTHER" id="PTHR22854:SF2">
    <property type="entry name" value="INDOLE-3-GLYCEROL-PHOSPHATE SYNTHASE"/>
    <property type="match status" value="1"/>
</dbReference>
<dbReference type="EC" id="4.1.1.48" evidence="8"/>
<evidence type="ECO:0000256" key="4">
    <source>
        <dbReference type="ARBA" id="ARBA00022793"/>
    </source>
</evidence>
<dbReference type="HOGENOM" id="CLU_034247_2_0_12"/>
<dbReference type="Gene3D" id="3.20.20.70">
    <property type="entry name" value="Aldolase class I"/>
    <property type="match status" value="1"/>
</dbReference>
<protein>
    <recommendedName>
        <fullName evidence="8">Indole-3-glycerol phosphate synthase</fullName>
        <shortName evidence="8">IGPS</shortName>
        <ecNumber evidence="8">4.1.1.48</ecNumber>
    </recommendedName>
</protein>
<dbReference type="InterPro" id="IPR001468">
    <property type="entry name" value="Indole-3-GlycerolPSynthase_CS"/>
</dbReference>
<dbReference type="KEGG" id="brm:Bmur_2130"/>
<feature type="domain" description="Indole-3-glycerol phosphate synthase" evidence="9">
    <location>
        <begin position="4"/>
        <end position="256"/>
    </location>
</feature>
<dbReference type="eggNOG" id="COG0134">
    <property type="taxonomic scope" value="Bacteria"/>
</dbReference>
<evidence type="ECO:0000259" key="9">
    <source>
        <dbReference type="Pfam" id="PF00218"/>
    </source>
</evidence>
<dbReference type="InterPro" id="IPR011060">
    <property type="entry name" value="RibuloseP-bd_barrel"/>
</dbReference>
<keyword evidence="6 8" id="KW-0057">Aromatic amino acid biosynthesis</keyword>
<keyword evidence="4 8" id="KW-0210">Decarboxylase</keyword>
<evidence type="ECO:0000256" key="5">
    <source>
        <dbReference type="ARBA" id="ARBA00022822"/>
    </source>
</evidence>
<proteinExistence type="inferred from homology"/>
<sequence>MKILDNIVEKTKERVEINKKNISLQRIRELAENKSNNNNFLFENSIKKSVSFICEVKKASPSKGIISNDFDYINIAKDYERAGASALSCLTEPYYFLGSNEYLENIKKNISIPVLRKDFTIDEYMIYEAKAINADAVLLIAAILDKNQLADYFSLADSLGLSVIVEVHDEDDLNKALSSNTRIIGINNRNLKTFETSIKNTFDLIKLIPENIISISESGIKSREDIKLLEENKVNAVLIGEQLMRQKDKIKEIKTLMGY</sequence>
<dbReference type="InterPro" id="IPR013785">
    <property type="entry name" value="Aldolase_TIM"/>
</dbReference>
<dbReference type="FunFam" id="3.20.20.70:FF:000024">
    <property type="entry name" value="Indole-3-glycerol phosphate synthase"/>
    <property type="match status" value="1"/>
</dbReference>
<keyword evidence="3 8" id="KW-0028">Amino-acid biosynthesis</keyword>
<dbReference type="HAMAP" id="MF_00134_B">
    <property type="entry name" value="IGPS_B"/>
    <property type="match status" value="1"/>
</dbReference>
<comment type="catalytic activity">
    <reaction evidence="1 8">
        <text>1-(2-carboxyphenylamino)-1-deoxy-D-ribulose 5-phosphate + H(+) = (1S,2R)-1-C-(indol-3-yl)glycerol 3-phosphate + CO2 + H2O</text>
        <dbReference type="Rhea" id="RHEA:23476"/>
        <dbReference type="ChEBI" id="CHEBI:15377"/>
        <dbReference type="ChEBI" id="CHEBI:15378"/>
        <dbReference type="ChEBI" id="CHEBI:16526"/>
        <dbReference type="ChEBI" id="CHEBI:58613"/>
        <dbReference type="ChEBI" id="CHEBI:58866"/>
        <dbReference type="EC" id="4.1.1.48"/>
    </reaction>
</comment>
<evidence type="ECO:0000256" key="2">
    <source>
        <dbReference type="ARBA" id="ARBA00004696"/>
    </source>
</evidence>
<dbReference type="UniPathway" id="UPA00035">
    <property type="reaction ID" value="UER00043"/>
</dbReference>
<evidence type="ECO:0000256" key="8">
    <source>
        <dbReference type="HAMAP-Rule" id="MF_00134"/>
    </source>
</evidence>
<dbReference type="PROSITE" id="PS00614">
    <property type="entry name" value="IGPS"/>
    <property type="match status" value="1"/>
</dbReference>
<dbReference type="GO" id="GO:0004425">
    <property type="term" value="F:indole-3-glycerol-phosphate synthase activity"/>
    <property type="evidence" value="ECO:0007669"/>
    <property type="project" value="UniProtKB-UniRule"/>
</dbReference>
<dbReference type="Proteomes" id="UP000001915">
    <property type="component" value="Chromosome"/>
</dbReference>
<reference evidence="10 11" key="1">
    <citation type="journal article" date="2010" name="Stand. Genomic Sci.">
        <title>Complete genome sequence of Brachyspira murdochii type strain (56-150).</title>
        <authorList>
            <person name="Pati A."/>
            <person name="Sikorski J."/>
            <person name="Gronow S."/>
            <person name="Munk C."/>
            <person name="Lapidus A."/>
            <person name="Copeland A."/>
            <person name="Glavina Del Tio T."/>
            <person name="Nolan M."/>
            <person name="Lucas S."/>
            <person name="Chen F."/>
            <person name="Tice H."/>
            <person name="Cheng J.F."/>
            <person name="Han C."/>
            <person name="Detter J.C."/>
            <person name="Bruce D."/>
            <person name="Tapia R."/>
            <person name="Goodwin L."/>
            <person name="Pitluck S."/>
            <person name="Liolios K."/>
            <person name="Ivanova N."/>
            <person name="Mavromatis K."/>
            <person name="Mikhailova N."/>
            <person name="Chen A."/>
            <person name="Palaniappan K."/>
            <person name="Land M."/>
            <person name="Hauser L."/>
            <person name="Chang Y.J."/>
            <person name="Jeffries C.D."/>
            <person name="Spring S."/>
            <person name="Rohde M."/>
            <person name="Goker M."/>
            <person name="Bristow J."/>
            <person name="Eisen J.A."/>
            <person name="Markowitz V."/>
            <person name="Hugenholtz P."/>
            <person name="Kyrpides N.C."/>
            <person name="Klenk H.P."/>
        </authorList>
    </citation>
    <scope>NUCLEOTIDE SEQUENCE [LARGE SCALE GENOMIC DNA]</scope>
    <source>
        <strain evidence="11">ATCC 51284 / DSM 12563 / 56-150</strain>
    </source>
</reference>
<dbReference type="GO" id="GO:0000162">
    <property type="term" value="P:L-tryptophan biosynthetic process"/>
    <property type="evidence" value="ECO:0007669"/>
    <property type="project" value="UniProtKB-UniRule"/>
</dbReference>
<comment type="similarity">
    <text evidence="8">Belongs to the TrpC family.</text>
</comment>
<dbReference type="STRING" id="526224.Bmur_2130"/>
<evidence type="ECO:0000313" key="11">
    <source>
        <dbReference type="Proteomes" id="UP000001915"/>
    </source>
</evidence>
<dbReference type="RefSeq" id="WP_013114576.1">
    <property type="nucleotide sequence ID" value="NC_014150.1"/>
</dbReference>
<dbReference type="CDD" id="cd00331">
    <property type="entry name" value="IGPS"/>
    <property type="match status" value="1"/>
</dbReference>
<name>D5U424_BRAM5</name>
<evidence type="ECO:0000256" key="1">
    <source>
        <dbReference type="ARBA" id="ARBA00001633"/>
    </source>
</evidence>
<evidence type="ECO:0000313" key="10">
    <source>
        <dbReference type="EMBL" id="ADG72205.1"/>
    </source>
</evidence>
<dbReference type="EMBL" id="CP001959">
    <property type="protein sequence ID" value="ADG72205.1"/>
    <property type="molecule type" value="Genomic_DNA"/>
</dbReference>
<dbReference type="PANTHER" id="PTHR22854">
    <property type="entry name" value="TRYPTOPHAN BIOSYNTHESIS PROTEIN"/>
    <property type="match status" value="1"/>
</dbReference>
<comment type="pathway">
    <text evidence="2 8">Amino-acid biosynthesis; L-tryptophan biosynthesis; L-tryptophan from chorismate: step 4/5.</text>
</comment>
<gene>
    <name evidence="8" type="primary">trpC</name>
    <name evidence="10" type="ordered locus">Bmur_2130</name>
</gene>
<dbReference type="InterPro" id="IPR045186">
    <property type="entry name" value="Indole-3-glycerol_P_synth"/>
</dbReference>
<dbReference type="AlphaFoldDB" id="D5U424"/>
<dbReference type="SUPFAM" id="SSF51366">
    <property type="entry name" value="Ribulose-phoshate binding barrel"/>
    <property type="match status" value="1"/>
</dbReference>
<evidence type="ECO:0000256" key="7">
    <source>
        <dbReference type="ARBA" id="ARBA00023239"/>
    </source>
</evidence>
<accession>D5U424</accession>
<dbReference type="GO" id="GO:0004640">
    <property type="term" value="F:phosphoribosylanthranilate isomerase activity"/>
    <property type="evidence" value="ECO:0007669"/>
    <property type="project" value="TreeGrafter"/>
</dbReference>
<keyword evidence="7 8" id="KW-0456">Lyase</keyword>
<organism evidence="10 11">
    <name type="scientific">Brachyspira murdochii (strain ATCC 51284 / DSM 12563 / 56-150)</name>
    <name type="common">Serpulina murdochii</name>
    <dbReference type="NCBI Taxonomy" id="526224"/>
    <lineage>
        <taxon>Bacteria</taxon>
        <taxon>Pseudomonadati</taxon>
        <taxon>Spirochaetota</taxon>
        <taxon>Spirochaetia</taxon>
        <taxon>Brachyspirales</taxon>
        <taxon>Brachyspiraceae</taxon>
        <taxon>Brachyspira</taxon>
    </lineage>
</organism>
<dbReference type="NCBIfam" id="NF001377">
    <property type="entry name" value="PRK00278.2-4"/>
    <property type="match status" value="1"/>
</dbReference>
<evidence type="ECO:0000256" key="3">
    <source>
        <dbReference type="ARBA" id="ARBA00022605"/>
    </source>
</evidence>